<evidence type="ECO:0000313" key="8">
    <source>
        <dbReference type="EMBL" id="KAK4060859.1"/>
    </source>
</evidence>
<dbReference type="InterPro" id="IPR011701">
    <property type="entry name" value="MFS"/>
</dbReference>
<dbReference type="AlphaFoldDB" id="A0AAE1LZM8"/>
<feature type="transmembrane region" description="Helical" evidence="6">
    <location>
        <begin position="142"/>
        <end position="167"/>
    </location>
</feature>
<evidence type="ECO:0000256" key="1">
    <source>
        <dbReference type="ARBA" id="ARBA00004141"/>
    </source>
</evidence>
<keyword evidence="9" id="KW-1185">Reference proteome</keyword>
<feature type="transmembrane region" description="Helical" evidence="6">
    <location>
        <begin position="174"/>
        <end position="193"/>
    </location>
</feature>
<dbReference type="PROSITE" id="PS50850">
    <property type="entry name" value="MFS"/>
    <property type="match status" value="1"/>
</dbReference>
<feature type="domain" description="Major facilitator superfamily (MFS) profile" evidence="7">
    <location>
        <begin position="52"/>
        <end position="539"/>
    </location>
</feature>
<keyword evidence="3 6" id="KW-1133">Transmembrane helix</keyword>
<feature type="transmembrane region" description="Helical" evidence="6">
    <location>
        <begin position="48"/>
        <end position="75"/>
    </location>
</feature>
<feature type="transmembrane region" description="Helical" evidence="6">
    <location>
        <begin position="517"/>
        <end position="537"/>
    </location>
</feature>
<dbReference type="GO" id="GO:0022857">
    <property type="term" value="F:transmembrane transporter activity"/>
    <property type="evidence" value="ECO:0007669"/>
    <property type="project" value="InterPro"/>
</dbReference>
<proteinExistence type="predicted"/>
<dbReference type="PANTHER" id="PTHR23501">
    <property type="entry name" value="MAJOR FACILITATOR SUPERFAMILY"/>
    <property type="match status" value="1"/>
</dbReference>
<feature type="transmembrane region" description="Helical" evidence="6">
    <location>
        <begin position="116"/>
        <end position="136"/>
    </location>
</feature>
<dbReference type="CDD" id="cd17502">
    <property type="entry name" value="MFS_Azr1_MDR_like"/>
    <property type="match status" value="1"/>
</dbReference>
<comment type="caution">
    <text evidence="8">The sequence shown here is derived from an EMBL/GenBank/DDBJ whole genome shotgun (WGS) entry which is preliminary data.</text>
</comment>
<organism evidence="8 9">
    <name type="scientific">Trichoderma aggressivum f. europaeum</name>
    <dbReference type="NCBI Taxonomy" id="173218"/>
    <lineage>
        <taxon>Eukaryota</taxon>
        <taxon>Fungi</taxon>
        <taxon>Dikarya</taxon>
        <taxon>Ascomycota</taxon>
        <taxon>Pezizomycotina</taxon>
        <taxon>Sordariomycetes</taxon>
        <taxon>Hypocreomycetidae</taxon>
        <taxon>Hypocreales</taxon>
        <taxon>Hypocreaceae</taxon>
        <taxon>Trichoderma</taxon>
    </lineage>
</organism>
<sequence>MKALKRPFVMSKEESQAATSIDDNADSDTKQPAETETPSDQPSLSPTAVAFILLGLSLPVFLIALDTSIVATAIPYITDRFQSTKDIGWYGSAYFLALCSLQPLSGKLYTTFSLKWTFLTFFAVFELGSLLCATAVSSNMFIGGRAVAGAGGAGIVSGAFSIVAFIAPLEKRPLYIGFISSFFGVATVIGPLIGGAFTEHVSWRWCFYINLPIGAVAGAVLVVAFNPPTRDIENEPITRRIRALDLIGAALFIPAILMALLALQWGGSTYPWKSATIIGLFLGFGGLCVFFVLWQIYKGEEAMLPMSILVNRTVALSSLTLAFAYGAIFAVVYYLPEWFQVIKGAGPIRSGVMSLPTFVPQIAAALLSGALAPKLGPLNPWVYIGCALMAIGMGLYATFDVDTNSAHWIGYQILPGIGFGMMAQMPVVAVQATLPTLQSPVGVSTATFSQFFGSAIFLAISQAVFANIFIDKLPTNIPGVDIQSLLVSGSGAIRKLVPPEDLPVVLGAFNQALVGTFYLSAAASAAAVLISFGIPWINIKGKNLTIEPGA</sequence>
<comment type="subcellular location">
    <subcellularLocation>
        <location evidence="1">Membrane</location>
        <topology evidence="1">Multi-pass membrane protein</topology>
    </subcellularLocation>
</comment>
<feature type="transmembrane region" description="Helical" evidence="6">
    <location>
        <begin position="451"/>
        <end position="470"/>
    </location>
</feature>
<feature type="transmembrane region" description="Helical" evidence="6">
    <location>
        <begin position="246"/>
        <end position="265"/>
    </location>
</feature>
<dbReference type="InterPro" id="IPR020846">
    <property type="entry name" value="MFS_dom"/>
</dbReference>
<dbReference type="Pfam" id="PF07690">
    <property type="entry name" value="MFS_1"/>
    <property type="match status" value="1"/>
</dbReference>
<evidence type="ECO:0000256" key="3">
    <source>
        <dbReference type="ARBA" id="ARBA00022989"/>
    </source>
</evidence>
<dbReference type="SUPFAM" id="SSF103473">
    <property type="entry name" value="MFS general substrate transporter"/>
    <property type="match status" value="2"/>
</dbReference>
<keyword evidence="2 6" id="KW-0812">Transmembrane</keyword>
<dbReference type="InterPro" id="IPR036259">
    <property type="entry name" value="MFS_trans_sf"/>
</dbReference>
<gene>
    <name evidence="8" type="ORF">Triagg1_10551</name>
</gene>
<feature type="compositionally biased region" description="Polar residues" evidence="5">
    <location>
        <begin position="34"/>
        <end position="43"/>
    </location>
</feature>
<feature type="transmembrane region" description="Helical" evidence="6">
    <location>
        <begin position="380"/>
        <end position="399"/>
    </location>
</feature>
<evidence type="ECO:0000256" key="5">
    <source>
        <dbReference type="SAM" id="MobiDB-lite"/>
    </source>
</evidence>
<dbReference type="GO" id="GO:0005886">
    <property type="term" value="C:plasma membrane"/>
    <property type="evidence" value="ECO:0007669"/>
    <property type="project" value="TreeGrafter"/>
</dbReference>
<keyword evidence="4 6" id="KW-0472">Membrane</keyword>
<protein>
    <recommendedName>
        <fullName evidence="7">Major facilitator superfamily (MFS) profile domain-containing protein</fullName>
    </recommendedName>
</protein>
<evidence type="ECO:0000256" key="4">
    <source>
        <dbReference type="ARBA" id="ARBA00023136"/>
    </source>
</evidence>
<feature type="region of interest" description="Disordered" evidence="5">
    <location>
        <begin position="1"/>
        <end position="43"/>
    </location>
</feature>
<dbReference type="RefSeq" id="XP_062750502.1">
    <property type="nucleotide sequence ID" value="XM_062894635.1"/>
</dbReference>
<feature type="transmembrane region" description="Helical" evidence="6">
    <location>
        <begin position="355"/>
        <end position="373"/>
    </location>
</feature>
<evidence type="ECO:0000259" key="7">
    <source>
        <dbReference type="PROSITE" id="PS50850"/>
    </source>
</evidence>
<dbReference type="GeneID" id="87914540"/>
<evidence type="ECO:0000256" key="6">
    <source>
        <dbReference type="SAM" id="Phobius"/>
    </source>
</evidence>
<feature type="transmembrane region" description="Helical" evidence="6">
    <location>
        <begin position="87"/>
        <end position="104"/>
    </location>
</feature>
<dbReference type="PANTHER" id="PTHR23501:SF198">
    <property type="entry name" value="AZOLE RESISTANCE PROTEIN 1-RELATED"/>
    <property type="match status" value="1"/>
</dbReference>
<dbReference type="Gene3D" id="1.20.1720.10">
    <property type="entry name" value="Multidrug resistance protein D"/>
    <property type="match status" value="1"/>
</dbReference>
<feature type="transmembrane region" description="Helical" evidence="6">
    <location>
        <begin position="411"/>
        <end position="430"/>
    </location>
</feature>
<dbReference type="Gene3D" id="1.20.1250.20">
    <property type="entry name" value="MFS general substrate transporter like domains"/>
    <property type="match status" value="1"/>
</dbReference>
<feature type="transmembrane region" description="Helical" evidence="6">
    <location>
        <begin position="309"/>
        <end position="335"/>
    </location>
</feature>
<evidence type="ECO:0000256" key="2">
    <source>
        <dbReference type="ARBA" id="ARBA00022692"/>
    </source>
</evidence>
<evidence type="ECO:0000313" key="9">
    <source>
        <dbReference type="Proteomes" id="UP001273209"/>
    </source>
</evidence>
<feature type="transmembrane region" description="Helical" evidence="6">
    <location>
        <begin position="205"/>
        <end position="225"/>
    </location>
</feature>
<dbReference type="EMBL" id="JAWRVG010000076">
    <property type="protein sequence ID" value="KAK4060859.1"/>
    <property type="molecule type" value="Genomic_DNA"/>
</dbReference>
<dbReference type="FunFam" id="1.20.1720.10:FF:000012">
    <property type="entry name" value="MFS toxin efflux pump (AflT)"/>
    <property type="match status" value="1"/>
</dbReference>
<reference evidence="8" key="1">
    <citation type="submission" date="2023-11" db="EMBL/GenBank/DDBJ databases">
        <title>The genome sequences of three competitors of mushroom-forming fungi.</title>
        <authorList>
            <person name="Beijen E."/>
            <person name="Ohm R.A."/>
        </authorList>
    </citation>
    <scope>NUCLEOTIDE SEQUENCE</scope>
    <source>
        <strain evidence="8">CBS 100526</strain>
    </source>
</reference>
<accession>A0AAE1LZM8</accession>
<dbReference type="Proteomes" id="UP001273209">
    <property type="component" value="Unassembled WGS sequence"/>
</dbReference>
<feature type="transmembrane region" description="Helical" evidence="6">
    <location>
        <begin position="277"/>
        <end position="297"/>
    </location>
</feature>
<name>A0AAE1LZM8_9HYPO</name>